<dbReference type="SUPFAM" id="SSF48452">
    <property type="entry name" value="TPR-like"/>
    <property type="match status" value="1"/>
</dbReference>
<dbReference type="InterPro" id="IPR005158">
    <property type="entry name" value="BTAD"/>
</dbReference>
<dbReference type="InterPro" id="IPR036388">
    <property type="entry name" value="WH-like_DNA-bd_sf"/>
</dbReference>
<dbReference type="EMBL" id="JACKTY010000005">
    <property type="protein sequence ID" value="MCV7224618.1"/>
    <property type="molecule type" value="Genomic_DNA"/>
</dbReference>
<dbReference type="PANTHER" id="PTHR35807">
    <property type="entry name" value="TRANSCRIPTIONAL REGULATOR REDD-RELATED"/>
    <property type="match status" value="1"/>
</dbReference>
<proteinExistence type="predicted"/>
<keyword evidence="3" id="KW-1185">Reference proteome</keyword>
<evidence type="ECO:0000259" key="1">
    <source>
        <dbReference type="SMART" id="SM01043"/>
    </source>
</evidence>
<evidence type="ECO:0000313" key="3">
    <source>
        <dbReference type="Proteomes" id="UP001526201"/>
    </source>
</evidence>
<reference evidence="2 3" key="1">
    <citation type="journal article" date="2022" name="BMC Genomics">
        <title>Comparative genome analysis of mycobacteria focusing on tRNA and non-coding RNA.</title>
        <authorList>
            <person name="Behra P.R.K."/>
            <person name="Pettersson B.M.F."/>
            <person name="Ramesh M."/>
            <person name="Das S."/>
            <person name="Dasgupta S."/>
            <person name="Kirsebom L.A."/>
        </authorList>
    </citation>
    <scope>NUCLEOTIDE SEQUENCE [LARGE SCALE GENOMIC DNA]</scope>
    <source>
        <strain evidence="2 3">DSM 44078</strain>
    </source>
</reference>
<dbReference type="Gene3D" id="1.25.40.10">
    <property type="entry name" value="Tetratricopeptide repeat domain"/>
    <property type="match status" value="1"/>
</dbReference>
<dbReference type="Gene3D" id="1.10.10.10">
    <property type="entry name" value="Winged helix-like DNA-binding domain superfamily/Winged helix DNA-binding domain"/>
    <property type="match status" value="1"/>
</dbReference>
<evidence type="ECO:0000313" key="2">
    <source>
        <dbReference type="EMBL" id="MCV7224618.1"/>
    </source>
</evidence>
<name>A0ABT3C575_9MYCO</name>
<accession>A0ABT3C575</accession>
<feature type="domain" description="Bacterial transcriptional activator" evidence="1">
    <location>
        <begin position="82"/>
        <end position="221"/>
    </location>
</feature>
<dbReference type="RefSeq" id="WP_264065362.1">
    <property type="nucleotide sequence ID" value="NZ_JACKTY010000005.1"/>
</dbReference>
<protein>
    <submittedName>
        <fullName evidence="2">SARP family transcriptional regulator</fullName>
    </submittedName>
</protein>
<dbReference type="InterPro" id="IPR051677">
    <property type="entry name" value="AfsR-DnrI-RedD_regulator"/>
</dbReference>
<gene>
    <name evidence="2" type="ORF">H7J73_00965</name>
</gene>
<dbReference type="Proteomes" id="UP001526201">
    <property type="component" value="Unassembled WGS sequence"/>
</dbReference>
<dbReference type="Pfam" id="PF03704">
    <property type="entry name" value="BTAD"/>
    <property type="match status" value="1"/>
</dbReference>
<dbReference type="SMART" id="SM01043">
    <property type="entry name" value="BTAD"/>
    <property type="match status" value="1"/>
</dbReference>
<dbReference type="InterPro" id="IPR011990">
    <property type="entry name" value="TPR-like_helical_dom_sf"/>
</dbReference>
<organism evidence="2 3">
    <name type="scientific">Mycolicibacterium komossense</name>
    <dbReference type="NCBI Taxonomy" id="1779"/>
    <lineage>
        <taxon>Bacteria</taxon>
        <taxon>Bacillati</taxon>
        <taxon>Actinomycetota</taxon>
        <taxon>Actinomycetes</taxon>
        <taxon>Mycobacteriales</taxon>
        <taxon>Mycobacteriaceae</taxon>
        <taxon>Mycolicibacterium</taxon>
    </lineage>
</organism>
<comment type="caution">
    <text evidence="2">The sequence shown here is derived from an EMBL/GenBank/DDBJ whole genome shotgun (WGS) entry which is preliminary data.</text>
</comment>
<sequence length="221" mass="24900">MIADRRATLPMHARRVLAYLSLQKLARPDCDRGQLAERLWPDSSAERSRASLRTALWRIRCADPEVVAVDCERVSIADDVAVDVHRFRTIAEQILAARTPDDFPVAPAGLPSVTDLLPGWDEDWLLLVREQLRMLRLHALEHGAAVLTAHGRHPQAIDLILQVVDEEPLRESAQAVLINTHLELGNVADARRQFDDYVALLWSQLRLRPSPQLVAVLDTTR</sequence>